<dbReference type="Proteomes" id="UP001359559">
    <property type="component" value="Unassembled WGS sequence"/>
</dbReference>
<evidence type="ECO:0000256" key="3">
    <source>
        <dbReference type="ARBA" id="ARBA00022448"/>
    </source>
</evidence>
<feature type="transmembrane region" description="Helical" evidence="7">
    <location>
        <begin position="129"/>
        <end position="157"/>
    </location>
</feature>
<dbReference type="InterPro" id="IPR045035">
    <property type="entry name" value="YSL-like"/>
</dbReference>
<keyword evidence="4 7" id="KW-0812">Transmembrane</keyword>
<dbReference type="PANTHER" id="PTHR31645:SF20">
    <property type="entry name" value="METAL-NICOTIANAMINE TRANSPORTER YSL7"/>
    <property type="match status" value="1"/>
</dbReference>
<dbReference type="Pfam" id="PF03169">
    <property type="entry name" value="OPT"/>
    <property type="match status" value="1"/>
</dbReference>
<feature type="transmembrane region" description="Helical" evidence="7">
    <location>
        <begin position="92"/>
        <end position="109"/>
    </location>
</feature>
<evidence type="ECO:0000256" key="5">
    <source>
        <dbReference type="ARBA" id="ARBA00022989"/>
    </source>
</evidence>
<dbReference type="InterPro" id="IPR004813">
    <property type="entry name" value="OPT"/>
</dbReference>
<evidence type="ECO:0000256" key="6">
    <source>
        <dbReference type="ARBA" id="ARBA00023136"/>
    </source>
</evidence>
<dbReference type="GO" id="GO:0035673">
    <property type="term" value="F:oligopeptide transmembrane transporter activity"/>
    <property type="evidence" value="ECO:0007669"/>
    <property type="project" value="InterPro"/>
</dbReference>
<comment type="subcellular location">
    <subcellularLocation>
        <location evidence="1">Membrane</location>
        <topology evidence="1">Multi-pass membrane protein</topology>
    </subcellularLocation>
</comment>
<proteinExistence type="inferred from homology"/>
<reference evidence="8 9" key="1">
    <citation type="submission" date="2024-01" db="EMBL/GenBank/DDBJ databases">
        <title>The genomes of 5 underutilized Papilionoideae crops provide insights into root nodulation and disease resistance.</title>
        <authorList>
            <person name="Yuan L."/>
        </authorList>
    </citation>
    <scope>NUCLEOTIDE SEQUENCE [LARGE SCALE GENOMIC DNA]</scope>
    <source>
        <strain evidence="8">LY-2023</strain>
        <tissue evidence="8">Leaf</tissue>
    </source>
</reference>
<feature type="transmembrane region" description="Helical" evidence="7">
    <location>
        <begin position="178"/>
        <end position="201"/>
    </location>
</feature>
<dbReference type="EMBL" id="JAYKXN010000002">
    <property type="protein sequence ID" value="KAK7310157.1"/>
    <property type="molecule type" value="Genomic_DNA"/>
</dbReference>
<dbReference type="PANTHER" id="PTHR31645">
    <property type="entry name" value="OLIGOPEPTIDE TRANSPORTER YGL114W-RELATED"/>
    <property type="match status" value="1"/>
</dbReference>
<gene>
    <name evidence="8" type="ORF">RJT34_07480</name>
</gene>
<feature type="transmembrane region" description="Helical" evidence="7">
    <location>
        <begin position="221"/>
        <end position="246"/>
    </location>
</feature>
<evidence type="ECO:0000256" key="7">
    <source>
        <dbReference type="SAM" id="Phobius"/>
    </source>
</evidence>
<comment type="caution">
    <text evidence="8">The sequence shown here is derived from an EMBL/GenBank/DDBJ whole genome shotgun (WGS) entry which is preliminary data.</text>
</comment>
<organism evidence="8 9">
    <name type="scientific">Clitoria ternatea</name>
    <name type="common">Butterfly pea</name>
    <dbReference type="NCBI Taxonomy" id="43366"/>
    <lineage>
        <taxon>Eukaryota</taxon>
        <taxon>Viridiplantae</taxon>
        <taxon>Streptophyta</taxon>
        <taxon>Embryophyta</taxon>
        <taxon>Tracheophyta</taxon>
        <taxon>Spermatophyta</taxon>
        <taxon>Magnoliopsida</taxon>
        <taxon>eudicotyledons</taxon>
        <taxon>Gunneridae</taxon>
        <taxon>Pentapetalae</taxon>
        <taxon>rosids</taxon>
        <taxon>fabids</taxon>
        <taxon>Fabales</taxon>
        <taxon>Fabaceae</taxon>
        <taxon>Papilionoideae</taxon>
        <taxon>50 kb inversion clade</taxon>
        <taxon>NPAAA clade</taxon>
        <taxon>indigoferoid/millettioid clade</taxon>
        <taxon>Phaseoleae</taxon>
        <taxon>Clitoria</taxon>
    </lineage>
</organism>
<evidence type="ECO:0000256" key="1">
    <source>
        <dbReference type="ARBA" id="ARBA00004141"/>
    </source>
</evidence>
<keyword evidence="6 7" id="KW-0472">Membrane</keyword>
<protein>
    <submittedName>
        <fullName evidence="8">Uncharacterized protein</fullName>
    </submittedName>
</protein>
<keyword evidence="9" id="KW-1185">Reference proteome</keyword>
<evidence type="ECO:0000313" key="9">
    <source>
        <dbReference type="Proteomes" id="UP001359559"/>
    </source>
</evidence>
<evidence type="ECO:0000256" key="4">
    <source>
        <dbReference type="ARBA" id="ARBA00022692"/>
    </source>
</evidence>
<sequence length="248" mass="27475">MLGDGLYHCTMVLIRVAYSLSTQYLKKKSSSSVNPEDGDGRSNLDYDNQHNVEYFLKDQIPNWVAFIGYGVLVIVSSIVVSHIFLHLKWYHVLVACMSAPILGFCNAYGCGLTDWSLASNYGKFSIIIFSSWVVLANGSIIAGLTSCGVMMSIVSAATTSNLMQEFKIGYLTLNSPRAIFISQVLVTTMGCLMSLLIFWFVHNPDSYSTPYGEVYRGIAFLGAKGFFSVPKHCFKLAIIFFCLAIYGY</sequence>
<evidence type="ECO:0000313" key="8">
    <source>
        <dbReference type="EMBL" id="KAK7310157.1"/>
    </source>
</evidence>
<feature type="transmembrane region" description="Helical" evidence="7">
    <location>
        <begin position="63"/>
        <end position="85"/>
    </location>
</feature>
<accession>A0AAN9PU15</accession>
<evidence type="ECO:0000256" key="2">
    <source>
        <dbReference type="ARBA" id="ARBA00010276"/>
    </source>
</evidence>
<keyword evidence="5 7" id="KW-1133">Transmembrane helix</keyword>
<name>A0AAN9PU15_CLITE</name>
<dbReference type="GO" id="GO:0016020">
    <property type="term" value="C:membrane"/>
    <property type="evidence" value="ECO:0007669"/>
    <property type="project" value="UniProtKB-SubCell"/>
</dbReference>
<dbReference type="AlphaFoldDB" id="A0AAN9PU15"/>
<keyword evidence="3" id="KW-0813">Transport</keyword>
<comment type="similarity">
    <text evidence="2">Belongs to the YSL (TC 2.A.67.2) family.</text>
</comment>